<dbReference type="EMBL" id="MU839828">
    <property type="protein sequence ID" value="KAK1759791.1"/>
    <property type="molecule type" value="Genomic_DNA"/>
</dbReference>
<evidence type="ECO:0000313" key="3">
    <source>
        <dbReference type="Proteomes" id="UP001239445"/>
    </source>
</evidence>
<feature type="chain" id="PRO_5042528235" evidence="1">
    <location>
        <begin position="19"/>
        <end position="108"/>
    </location>
</feature>
<dbReference type="Proteomes" id="UP001239445">
    <property type="component" value="Unassembled WGS sequence"/>
</dbReference>
<accession>A0AAJ0F940</accession>
<keyword evidence="3" id="KW-1185">Reference proteome</keyword>
<evidence type="ECO:0000313" key="2">
    <source>
        <dbReference type="EMBL" id="KAK1759791.1"/>
    </source>
</evidence>
<dbReference type="AlphaFoldDB" id="A0AAJ0F940"/>
<feature type="signal peptide" evidence="1">
    <location>
        <begin position="1"/>
        <end position="18"/>
    </location>
</feature>
<protein>
    <submittedName>
        <fullName evidence="2">Uncharacterized protein</fullName>
    </submittedName>
</protein>
<proteinExistence type="predicted"/>
<comment type="caution">
    <text evidence="2">The sequence shown here is derived from an EMBL/GenBank/DDBJ whole genome shotgun (WGS) entry which is preliminary data.</text>
</comment>
<sequence length="108" mass="11591">MKKSLTTLPLVLLKTATATPQIGCTTPLNLKDTLLAAASLAKYCAAEGDNITRNTKDGGNFCGQAEIQTAWDAIQQTCGAGMGGWWFEPEWKKTYGFDVAEASWCGNL</sequence>
<reference evidence="2" key="1">
    <citation type="submission" date="2023-06" db="EMBL/GenBank/DDBJ databases">
        <title>Genome-scale phylogeny and comparative genomics of the fungal order Sordariales.</title>
        <authorList>
            <consortium name="Lawrence Berkeley National Laboratory"/>
            <person name="Hensen N."/>
            <person name="Bonometti L."/>
            <person name="Westerberg I."/>
            <person name="Brannstrom I.O."/>
            <person name="Guillou S."/>
            <person name="Cros-Aarteil S."/>
            <person name="Calhoun S."/>
            <person name="Haridas S."/>
            <person name="Kuo A."/>
            <person name="Mondo S."/>
            <person name="Pangilinan J."/>
            <person name="Riley R."/>
            <person name="Labutti K."/>
            <person name="Andreopoulos B."/>
            <person name="Lipzen A."/>
            <person name="Chen C."/>
            <person name="Yanf M."/>
            <person name="Daum C."/>
            <person name="Ng V."/>
            <person name="Clum A."/>
            <person name="Steindorff A."/>
            <person name="Ohm R."/>
            <person name="Martin F."/>
            <person name="Silar P."/>
            <person name="Natvig D."/>
            <person name="Lalanne C."/>
            <person name="Gautier V."/>
            <person name="Ament-Velasquez S.L."/>
            <person name="Kruys A."/>
            <person name="Hutchinson M.I."/>
            <person name="Powell A.J."/>
            <person name="Barry K."/>
            <person name="Miller A.N."/>
            <person name="Grigoriev I.V."/>
            <person name="Debuchy R."/>
            <person name="Gladieux P."/>
            <person name="Thoren M.H."/>
            <person name="Johannesson H."/>
        </authorList>
    </citation>
    <scope>NUCLEOTIDE SEQUENCE</scope>
    <source>
        <strain evidence="2">PSN4</strain>
    </source>
</reference>
<keyword evidence="1" id="KW-0732">Signal</keyword>
<name>A0AAJ0F940_9PEZI</name>
<organism evidence="2 3">
    <name type="scientific">Echria macrotheca</name>
    <dbReference type="NCBI Taxonomy" id="438768"/>
    <lineage>
        <taxon>Eukaryota</taxon>
        <taxon>Fungi</taxon>
        <taxon>Dikarya</taxon>
        <taxon>Ascomycota</taxon>
        <taxon>Pezizomycotina</taxon>
        <taxon>Sordariomycetes</taxon>
        <taxon>Sordariomycetidae</taxon>
        <taxon>Sordariales</taxon>
        <taxon>Schizotheciaceae</taxon>
        <taxon>Echria</taxon>
    </lineage>
</organism>
<gene>
    <name evidence="2" type="ORF">QBC47DRAFT_410526</name>
</gene>
<evidence type="ECO:0000256" key="1">
    <source>
        <dbReference type="SAM" id="SignalP"/>
    </source>
</evidence>